<dbReference type="SMART" id="SM00382">
    <property type="entry name" value="AAA"/>
    <property type="match status" value="1"/>
</dbReference>
<dbReference type="Pfam" id="PF02954">
    <property type="entry name" value="HTH_8"/>
    <property type="match status" value="1"/>
</dbReference>
<feature type="domain" description="Sigma-54 factor interaction" evidence="6">
    <location>
        <begin position="125"/>
        <end position="353"/>
    </location>
</feature>
<dbReference type="SUPFAM" id="SSF46689">
    <property type="entry name" value="Homeodomain-like"/>
    <property type="match status" value="1"/>
</dbReference>
<sequence>MSFNGCVLIMDHHQERRLRLEAILSFMQVEWRSGSRAEDQTWLQSQPQNLTVLAGDTDVSLAQLLETFPHHAFISLVDTDCRHANLLGCLNSLTYDELTSLLLQAQHWQPVLATAEQDCRLHELLIGDSSAMCEVKSLIRQVANKPANVLLLGESGTGKEVIARAIHELSLQAKGPFVPINCGAIPAELLESELFGHEKGAFTGAVSARKGRFELAEGGTLFLDEIGDMPLPMQVKLLRVLQERTFERVGGTRSISAKVRVIAATHRDLEQMIVEQRFREDLYYRLNVFPIEAPALSQRQDDIPLLLNELIARHRLTHNAQLSFARDAIDSLKKWHWPGNVRELSNLVERMFILCPNQTVQLADLPIKYRSLTDEQLLVHPFDELDERDALASMFHTDEPEVESEADFFDFQNLDDGTLDDAGEFAIGAEAEAAFMSHALSAEGVNLKEMLANIEMDMIGQSLAVNDGVVARAAEHLGMRRTTLVEKMKKYGITK</sequence>
<dbReference type="InterPro" id="IPR025662">
    <property type="entry name" value="Sigma_54_int_dom_ATP-bd_1"/>
</dbReference>
<dbReference type="PANTHER" id="PTHR32071">
    <property type="entry name" value="TRANSCRIPTIONAL REGULATORY PROTEIN"/>
    <property type="match status" value="1"/>
</dbReference>
<keyword evidence="1" id="KW-0547">Nucleotide-binding</keyword>
<dbReference type="PRINTS" id="PR01590">
    <property type="entry name" value="HTHFIS"/>
</dbReference>
<evidence type="ECO:0000256" key="4">
    <source>
        <dbReference type="ARBA" id="ARBA00023125"/>
    </source>
</evidence>
<dbReference type="CDD" id="cd00009">
    <property type="entry name" value="AAA"/>
    <property type="match status" value="1"/>
</dbReference>
<dbReference type="InterPro" id="IPR003593">
    <property type="entry name" value="AAA+_ATPase"/>
</dbReference>
<dbReference type="InterPro" id="IPR025944">
    <property type="entry name" value="Sigma_54_int_dom_CS"/>
</dbReference>
<dbReference type="Pfam" id="PF25601">
    <property type="entry name" value="AAA_lid_14"/>
    <property type="match status" value="1"/>
</dbReference>
<evidence type="ECO:0000256" key="5">
    <source>
        <dbReference type="ARBA" id="ARBA00023163"/>
    </source>
</evidence>
<dbReference type="Pfam" id="PF06490">
    <property type="entry name" value="FleQ"/>
    <property type="match status" value="1"/>
</dbReference>
<comment type="caution">
    <text evidence="7">The sequence shown here is derived from an EMBL/GenBank/DDBJ whole genome shotgun (WGS) entry which is preliminary data.</text>
</comment>
<evidence type="ECO:0000256" key="3">
    <source>
        <dbReference type="ARBA" id="ARBA00023015"/>
    </source>
</evidence>
<keyword evidence="4" id="KW-0238">DNA-binding</keyword>
<dbReference type="PANTHER" id="PTHR32071:SF117">
    <property type="entry name" value="PTS-DEPENDENT DIHYDROXYACETONE KINASE OPERON REGULATORY PROTEIN-RELATED"/>
    <property type="match status" value="1"/>
</dbReference>
<dbReference type="PROSITE" id="PS00688">
    <property type="entry name" value="SIGMA54_INTERACT_3"/>
    <property type="match status" value="1"/>
</dbReference>
<evidence type="ECO:0000313" key="8">
    <source>
        <dbReference type="Proteomes" id="UP001597048"/>
    </source>
</evidence>
<dbReference type="EMBL" id="JBHTJS010000003">
    <property type="protein sequence ID" value="MFD1006864.1"/>
    <property type="molecule type" value="Genomic_DNA"/>
</dbReference>
<dbReference type="SUPFAM" id="SSF52540">
    <property type="entry name" value="P-loop containing nucleoside triphosphate hydrolases"/>
    <property type="match status" value="1"/>
</dbReference>
<proteinExistence type="predicted"/>
<gene>
    <name evidence="7" type="ORF">ACFQ1C_01635</name>
</gene>
<keyword evidence="8" id="KW-1185">Reference proteome</keyword>
<evidence type="ECO:0000313" key="7">
    <source>
        <dbReference type="EMBL" id="MFD1006864.1"/>
    </source>
</evidence>
<dbReference type="PROSITE" id="PS50045">
    <property type="entry name" value="SIGMA54_INTERACT_4"/>
    <property type="match status" value="1"/>
</dbReference>
<organism evidence="7 8">
    <name type="scientific">Oceanisphaera ostreae</name>
    <dbReference type="NCBI Taxonomy" id="914151"/>
    <lineage>
        <taxon>Bacteria</taxon>
        <taxon>Pseudomonadati</taxon>
        <taxon>Pseudomonadota</taxon>
        <taxon>Gammaproteobacteria</taxon>
        <taxon>Aeromonadales</taxon>
        <taxon>Aeromonadaceae</taxon>
        <taxon>Oceanisphaera</taxon>
    </lineage>
</organism>
<accession>A0ABW3KCW0</accession>
<keyword evidence="5" id="KW-0804">Transcription</keyword>
<dbReference type="InterPro" id="IPR002197">
    <property type="entry name" value="HTH_Fis"/>
</dbReference>
<protein>
    <submittedName>
        <fullName evidence="7">Sigma-54 dependent transcriptional regulator</fullName>
    </submittedName>
</protein>
<evidence type="ECO:0000259" key="6">
    <source>
        <dbReference type="PROSITE" id="PS50045"/>
    </source>
</evidence>
<dbReference type="RefSeq" id="WP_379556790.1">
    <property type="nucleotide sequence ID" value="NZ_JBHTJS010000003.1"/>
</dbReference>
<name>A0ABW3KCW0_9GAMM</name>
<dbReference type="Pfam" id="PF00158">
    <property type="entry name" value="Sigma54_activat"/>
    <property type="match status" value="1"/>
</dbReference>
<dbReference type="Proteomes" id="UP001597048">
    <property type="component" value="Unassembled WGS sequence"/>
</dbReference>
<evidence type="ECO:0000256" key="2">
    <source>
        <dbReference type="ARBA" id="ARBA00022840"/>
    </source>
</evidence>
<reference evidence="8" key="1">
    <citation type="journal article" date="2019" name="Int. J. Syst. Evol. Microbiol.">
        <title>The Global Catalogue of Microorganisms (GCM) 10K type strain sequencing project: providing services to taxonomists for standard genome sequencing and annotation.</title>
        <authorList>
            <consortium name="The Broad Institute Genomics Platform"/>
            <consortium name="The Broad Institute Genome Sequencing Center for Infectious Disease"/>
            <person name="Wu L."/>
            <person name="Ma J."/>
        </authorList>
    </citation>
    <scope>NUCLEOTIDE SEQUENCE [LARGE SCALE GENOMIC DNA]</scope>
    <source>
        <strain evidence="8">CCUG 60525</strain>
    </source>
</reference>
<dbReference type="Gene3D" id="1.10.10.60">
    <property type="entry name" value="Homeodomain-like"/>
    <property type="match status" value="1"/>
</dbReference>
<keyword evidence="2" id="KW-0067">ATP-binding</keyword>
<dbReference type="InterPro" id="IPR009057">
    <property type="entry name" value="Homeodomain-like_sf"/>
</dbReference>
<dbReference type="InterPro" id="IPR025943">
    <property type="entry name" value="Sigma_54_int_dom_ATP-bd_2"/>
</dbReference>
<dbReference type="InterPro" id="IPR010518">
    <property type="entry name" value="FleQ"/>
</dbReference>
<dbReference type="Gene3D" id="1.10.8.60">
    <property type="match status" value="1"/>
</dbReference>
<dbReference type="InterPro" id="IPR058031">
    <property type="entry name" value="AAA_lid_NorR"/>
</dbReference>
<evidence type="ECO:0000256" key="1">
    <source>
        <dbReference type="ARBA" id="ARBA00022741"/>
    </source>
</evidence>
<dbReference type="InterPro" id="IPR002078">
    <property type="entry name" value="Sigma_54_int"/>
</dbReference>
<dbReference type="PROSITE" id="PS00676">
    <property type="entry name" value="SIGMA54_INTERACT_2"/>
    <property type="match status" value="1"/>
</dbReference>
<keyword evidence="3" id="KW-0805">Transcription regulation</keyword>
<dbReference type="PROSITE" id="PS00675">
    <property type="entry name" value="SIGMA54_INTERACT_1"/>
    <property type="match status" value="1"/>
</dbReference>
<dbReference type="InterPro" id="IPR027417">
    <property type="entry name" value="P-loop_NTPase"/>
</dbReference>
<dbReference type="Gene3D" id="3.40.50.300">
    <property type="entry name" value="P-loop containing nucleotide triphosphate hydrolases"/>
    <property type="match status" value="1"/>
</dbReference>